<dbReference type="AlphaFoldDB" id="A0A423VIN1"/>
<feature type="region of interest" description="Disordered" evidence="1">
    <location>
        <begin position="1"/>
        <end position="51"/>
    </location>
</feature>
<dbReference type="GO" id="GO:0006270">
    <property type="term" value="P:DNA replication initiation"/>
    <property type="evidence" value="ECO:0007669"/>
    <property type="project" value="InterPro"/>
</dbReference>
<feature type="compositionally biased region" description="Low complexity" evidence="1">
    <location>
        <begin position="8"/>
        <end position="31"/>
    </location>
</feature>
<evidence type="ECO:0000259" key="2">
    <source>
        <dbReference type="Pfam" id="PF08639"/>
    </source>
</evidence>
<dbReference type="GO" id="GO:0031261">
    <property type="term" value="C:DNA replication preinitiation complex"/>
    <property type="evidence" value="ECO:0007669"/>
    <property type="project" value="TreeGrafter"/>
</dbReference>
<accession>A0A423VIN1</accession>
<dbReference type="STRING" id="252740.A0A423VIN1"/>
<feature type="compositionally biased region" description="Low complexity" evidence="1">
    <location>
        <begin position="232"/>
        <end position="246"/>
    </location>
</feature>
<reference evidence="3 4" key="1">
    <citation type="submission" date="2015-09" db="EMBL/GenBank/DDBJ databases">
        <title>Host preference determinants of Valsa canker pathogens revealed by comparative genomics.</title>
        <authorList>
            <person name="Yin Z."/>
            <person name="Huang L."/>
        </authorList>
    </citation>
    <scope>NUCLEOTIDE SEQUENCE [LARGE SCALE GENOMIC DNA]</scope>
    <source>
        <strain evidence="3 4">YSFL</strain>
    </source>
</reference>
<feature type="region of interest" description="Disordered" evidence="1">
    <location>
        <begin position="717"/>
        <end position="749"/>
    </location>
</feature>
<feature type="compositionally biased region" description="Basic residues" evidence="1">
    <location>
        <begin position="381"/>
        <end position="390"/>
    </location>
</feature>
<dbReference type="InterPro" id="IPR013948">
    <property type="entry name" value="DNA_replication_reg_Sld3_C"/>
</dbReference>
<dbReference type="Gene3D" id="1.20.58.2130">
    <property type="match status" value="1"/>
</dbReference>
<proteinExistence type="predicted"/>
<evidence type="ECO:0000313" key="3">
    <source>
        <dbReference type="EMBL" id="ROV90862.1"/>
    </source>
</evidence>
<name>A0A423VIN1_CYTCH</name>
<dbReference type="EMBL" id="LJZO01000047">
    <property type="protein sequence ID" value="ROV90862.1"/>
    <property type="molecule type" value="Genomic_DNA"/>
</dbReference>
<protein>
    <recommendedName>
        <fullName evidence="2">DNA replication regulator Sld3 C-terminal domain-containing protein</fullName>
    </recommendedName>
</protein>
<gene>
    <name evidence="3" type="ORF">VSDG_07992</name>
</gene>
<sequence>MSTRGSDASRPPSRSKSVVPPASSTMSSSRSNLEHDTLSSESRKRKRDSAPFSLKELLRPAITIKPQFVLGPGSERPSVLKPLMLLSREHLPLSSLDLSAPNGEFPAGPGRFFESHIRVLDLEGRLQQATSLLIARSENTRNVYAIERHQNGLYLICKLGAWVNIEKLSYLAGACYEQRCRPIRTMQAEVAEAPAITPQLHKDNKRKRLAIEELQSMVRKRPRAMSIPPPELQQTQSQPQAATPAADGEVSRSTIVQDPQQEGQGTQTVPPGFQNGPLDPSHDVQASADDIFQNIRSQYFEALYHSKGSLAYFAKGPLSRARAAFHLDCDANLEMNDLVEFLKSLVMTTSQIDKKYRATLPELVNNMKILVETSDDDQAKPKRRKPKKTKLGKDGLYPGETGHVKRWWRANKPRIGDDDSTVNPQETKYHITYLRTRETQLQMVIILEILALEALHPIGSTDDSQLPGMLTEDRPKETVDSLPKKRNKHNYPTLVDIHADRLCIWQSTTLDEMKMIAAESRANIGPESQKPDRVNSDPLKDFCIDILLPFFAGRLPELCESLNHKFGGPVIMSPPKPKKHIATAAPKAPAKPGSVAKRHAPANVPRSLEKVLSNDQLRRRPTRRPNDVLARMRSATPATIPGLKREASEPAALGSIPDGDKCLKERSRNIISRSASSASVNNLKAEKKAKTEAELKEAIAALKRPNRQLAGISITEEAEKRAGSSSSPHPRKSRKPVPRFNAASKPQVQVKATPANYRFKDAMPAAQMGSYRSFNLPPLGTDPDMIPSSSIVPSTAPRKALRDDLEAFHIASTPVASKLQANTVLESAVAPRYSKPTANDFFIQPSSPLLSRKTASVGQSYLTAPGADNAPSSPVLPRLFETPTKQRSTNTTTFTDDIFKSTPPEPRRAANLFATPVKKAPTSFPAAAGIVTTGESGKSAMSIYQQLGWDDYDVDDLA</sequence>
<organism evidence="3 4">
    <name type="scientific">Cytospora chrysosperma</name>
    <name type="common">Cytospora canker fungus</name>
    <name type="synonym">Sphaeria chrysosperma</name>
    <dbReference type="NCBI Taxonomy" id="252740"/>
    <lineage>
        <taxon>Eukaryota</taxon>
        <taxon>Fungi</taxon>
        <taxon>Dikarya</taxon>
        <taxon>Ascomycota</taxon>
        <taxon>Pezizomycotina</taxon>
        <taxon>Sordariomycetes</taxon>
        <taxon>Sordariomycetidae</taxon>
        <taxon>Diaporthales</taxon>
        <taxon>Cytosporaceae</taxon>
        <taxon>Cytospora</taxon>
    </lineage>
</organism>
<evidence type="ECO:0000256" key="1">
    <source>
        <dbReference type="SAM" id="MobiDB-lite"/>
    </source>
</evidence>
<dbReference type="Proteomes" id="UP000284375">
    <property type="component" value="Unassembled WGS sequence"/>
</dbReference>
<feature type="domain" description="DNA replication regulator Sld3 C-terminal" evidence="2">
    <location>
        <begin position="290"/>
        <end position="815"/>
    </location>
</feature>
<dbReference type="OrthoDB" id="5395343at2759"/>
<dbReference type="Pfam" id="PF08639">
    <property type="entry name" value="Sld3_STD"/>
    <property type="match status" value="1"/>
</dbReference>
<feature type="compositionally biased region" description="Basic and acidic residues" evidence="1">
    <location>
        <begin position="32"/>
        <end position="42"/>
    </location>
</feature>
<evidence type="ECO:0000313" key="4">
    <source>
        <dbReference type="Proteomes" id="UP000284375"/>
    </source>
</evidence>
<keyword evidence="4" id="KW-1185">Reference proteome</keyword>
<feature type="region of interest" description="Disordered" evidence="1">
    <location>
        <begin position="219"/>
        <end position="284"/>
    </location>
</feature>
<dbReference type="InterPro" id="IPR042511">
    <property type="entry name" value="Sld3"/>
</dbReference>
<feature type="region of interest" description="Disordered" evidence="1">
    <location>
        <begin position="374"/>
        <end position="396"/>
    </location>
</feature>
<dbReference type="PANTHER" id="PTHR28067:SF1">
    <property type="entry name" value="DNA REPLICATION REGULATOR SLD3"/>
    <property type="match status" value="1"/>
</dbReference>
<dbReference type="PANTHER" id="PTHR28067">
    <property type="entry name" value="DNA REPLICATION REGULATOR SLD3"/>
    <property type="match status" value="1"/>
</dbReference>
<feature type="compositionally biased region" description="Polar residues" evidence="1">
    <location>
        <begin position="251"/>
        <end position="269"/>
    </location>
</feature>
<comment type="caution">
    <text evidence="3">The sequence shown here is derived from an EMBL/GenBank/DDBJ whole genome shotgun (WGS) entry which is preliminary data.</text>
</comment>